<keyword evidence="1" id="KW-0418">Kinase</keyword>
<proteinExistence type="predicted"/>
<keyword evidence="2" id="KW-1185">Reference proteome</keyword>
<name>A0A9N8EGV4_9STRA</name>
<dbReference type="Proteomes" id="UP001153069">
    <property type="component" value="Unassembled WGS sequence"/>
</dbReference>
<evidence type="ECO:0000313" key="2">
    <source>
        <dbReference type="Proteomes" id="UP001153069"/>
    </source>
</evidence>
<keyword evidence="1" id="KW-0808">Transferase</keyword>
<organism evidence="1 2">
    <name type="scientific">Seminavis robusta</name>
    <dbReference type="NCBI Taxonomy" id="568900"/>
    <lineage>
        <taxon>Eukaryota</taxon>
        <taxon>Sar</taxon>
        <taxon>Stramenopiles</taxon>
        <taxon>Ochrophyta</taxon>
        <taxon>Bacillariophyta</taxon>
        <taxon>Bacillariophyceae</taxon>
        <taxon>Bacillariophycidae</taxon>
        <taxon>Naviculales</taxon>
        <taxon>Naviculaceae</taxon>
        <taxon>Seminavis</taxon>
    </lineage>
</organism>
<evidence type="ECO:0000313" key="1">
    <source>
        <dbReference type="EMBL" id="CAB9520518.1"/>
    </source>
</evidence>
<dbReference type="PANTHER" id="PTHR43642">
    <property type="entry name" value="HYBRID SIGNAL TRANSDUCTION HISTIDINE KINASE G"/>
    <property type="match status" value="1"/>
</dbReference>
<reference evidence="1" key="1">
    <citation type="submission" date="2020-06" db="EMBL/GenBank/DDBJ databases">
        <authorList>
            <consortium name="Plant Systems Biology data submission"/>
        </authorList>
    </citation>
    <scope>NUCLEOTIDE SEQUENCE</scope>
    <source>
        <strain evidence="1">D6</strain>
    </source>
</reference>
<dbReference type="AlphaFoldDB" id="A0A9N8EGV4"/>
<protein>
    <submittedName>
        <fullName evidence="1">Protein kinase</fullName>
    </submittedName>
</protein>
<dbReference type="InterPro" id="IPR053159">
    <property type="entry name" value="Hybrid_Histidine_Kinase"/>
</dbReference>
<comment type="caution">
    <text evidence="1">The sequence shown here is derived from an EMBL/GenBank/DDBJ whole genome shotgun (WGS) entry which is preliminary data.</text>
</comment>
<dbReference type="GO" id="GO:0016301">
    <property type="term" value="F:kinase activity"/>
    <property type="evidence" value="ECO:0007669"/>
    <property type="project" value="UniProtKB-KW"/>
</dbReference>
<dbReference type="EMBL" id="CAICTM010001107">
    <property type="protein sequence ID" value="CAB9520518.1"/>
    <property type="molecule type" value="Genomic_DNA"/>
</dbReference>
<sequence>MGDNLETVINSCGERLNDSTADNEIYMDSLVETCQNLMGRSRDPLDLFEATELETIARSLSMDHDLSSELWTLLLRIFVCIHMDRFHSADSLICQFKRLTKRLVLPGLLKNLLLFYDGLTSAVLASQVDCREKRIRLNAAQKILRKLRSVDKDDSIMRNKAFMLDAQIHAARGQEETALLLFHKSVDLANDQGFTHEQGLAFELAGRMCQQCNNRGVEAELYMSQAKDYFGRWGAYAKVDQLELAGRHNSMGFSSQSNA</sequence>
<dbReference type="PANTHER" id="PTHR43642:SF1">
    <property type="entry name" value="HYBRID SIGNAL TRANSDUCTION HISTIDINE KINASE G"/>
    <property type="match status" value="1"/>
</dbReference>
<gene>
    <name evidence="1" type="ORF">SEMRO_1109_G242320.1</name>
</gene>
<accession>A0A9N8EGV4</accession>